<gene>
    <name evidence="1" type="ORF">PAGA_b0489</name>
</gene>
<dbReference type="EMBL" id="CP011012">
    <property type="protein sequence ID" value="ATC84391.1"/>
    <property type="molecule type" value="Genomic_DNA"/>
</dbReference>
<dbReference type="Proteomes" id="UP000217277">
    <property type="component" value="Chromosome II"/>
</dbReference>
<reference evidence="1" key="1">
    <citation type="submission" date="2015-03" db="EMBL/GenBank/DDBJ databases">
        <authorList>
            <person name="Xie B.-B."/>
            <person name="Rong J.-C."/>
            <person name="Qin Q.-L."/>
            <person name="Zhang Y.-Z."/>
        </authorList>
    </citation>
    <scope>NUCLEOTIDE SEQUENCE</scope>
    <source>
        <strain evidence="1">DSM 14585</strain>
    </source>
</reference>
<evidence type="ECO:0000313" key="1">
    <source>
        <dbReference type="EMBL" id="ATC84391.1"/>
    </source>
</evidence>
<sequence length="204" mass="23249">MNSRVWDEINAIRFDAFSKIHYKNKQEKYAALLMTRVSELCQDSHLLLKENRIASAPIILRSALESYVDLMCVIKDIDYIDEINKSFDFYKKKVKGEQVNLRELLSIKKKFELADELGIYNGFYAHLCRNSHGNVEMLVNYHAVGENISIGHTPDLNEVKTLENQAIALTASALISGLKLLGKFDSQINLLEHIQKRAGSGKYV</sequence>
<proteinExistence type="predicted"/>
<protein>
    <submittedName>
        <fullName evidence="1">Uncharacterized protein</fullName>
    </submittedName>
</protein>
<evidence type="ECO:0000313" key="2">
    <source>
        <dbReference type="Proteomes" id="UP000217277"/>
    </source>
</evidence>
<accession>A0ACA8E2C6</accession>
<name>A0ACA8E2C6_9GAMM</name>
<keyword evidence="2" id="KW-1185">Reference proteome</keyword>
<organism evidence="1 2">
    <name type="scientific">Pseudoalteromonas agarivorans DSM 14585</name>
    <dbReference type="NCBI Taxonomy" id="1312369"/>
    <lineage>
        <taxon>Bacteria</taxon>
        <taxon>Pseudomonadati</taxon>
        <taxon>Pseudomonadota</taxon>
        <taxon>Gammaproteobacteria</taxon>
        <taxon>Alteromonadales</taxon>
        <taxon>Pseudoalteromonadaceae</taxon>
        <taxon>Pseudoalteromonas</taxon>
    </lineage>
</organism>